<proteinExistence type="predicted"/>
<evidence type="ECO:0000313" key="2">
    <source>
        <dbReference type="Proteomes" id="UP001501637"/>
    </source>
</evidence>
<name>A0ABP6NMX0_9ACTN</name>
<comment type="caution">
    <text evidence="1">The sequence shown here is derived from an EMBL/GenBank/DDBJ whole genome shotgun (WGS) entry which is preliminary data.</text>
</comment>
<dbReference type="EMBL" id="BAAAUG010000241">
    <property type="protein sequence ID" value="GAA3153462.1"/>
    <property type="molecule type" value="Genomic_DNA"/>
</dbReference>
<evidence type="ECO:0000313" key="1">
    <source>
        <dbReference type="EMBL" id="GAA3153462.1"/>
    </source>
</evidence>
<protein>
    <submittedName>
        <fullName evidence="1">Uncharacterized protein</fullName>
    </submittedName>
</protein>
<accession>A0ABP6NMX0</accession>
<dbReference type="RefSeq" id="WP_344530874.1">
    <property type="nucleotide sequence ID" value="NZ_BAAAUG010000241.1"/>
</dbReference>
<gene>
    <name evidence="1" type="ORF">GCM10010449_84030</name>
</gene>
<reference evidence="2" key="1">
    <citation type="journal article" date="2019" name="Int. J. Syst. Evol. Microbiol.">
        <title>The Global Catalogue of Microorganisms (GCM) 10K type strain sequencing project: providing services to taxonomists for standard genome sequencing and annotation.</title>
        <authorList>
            <consortium name="The Broad Institute Genomics Platform"/>
            <consortium name="The Broad Institute Genome Sequencing Center for Infectious Disease"/>
            <person name="Wu L."/>
            <person name="Ma J."/>
        </authorList>
    </citation>
    <scope>NUCLEOTIDE SEQUENCE [LARGE SCALE GENOMIC DNA]</scope>
    <source>
        <strain evidence="2">JCM 9092</strain>
    </source>
</reference>
<keyword evidence="2" id="KW-1185">Reference proteome</keyword>
<organism evidence="1 2">
    <name type="scientific">Streptomyces rectiviolaceus</name>
    <dbReference type="NCBI Taxonomy" id="332591"/>
    <lineage>
        <taxon>Bacteria</taxon>
        <taxon>Bacillati</taxon>
        <taxon>Actinomycetota</taxon>
        <taxon>Actinomycetes</taxon>
        <taxon>Kitasatosporales</taxon>
        <taxon>Streptomycetaceae</taxon>
        <taxon>Streptomyces</taxon>
    </lineage>
</organism>
<dbReference type="Proteomes" id="UP001501637">
    <property type="component" value="Unassembled WGS sequence"/>
</dbReference>
<sequence>MTGEDPIDDRRKALRAWLTANGIRPRDVPINADLYLAPGPGGTPHIHYEAFHLTSDGHQQVDERRQRAAIERRTTPLLVEPPAWWEPHRKPTRDQLLTLMASLRKLVDDGPPTNLAVWGEWENGYSSALDAVQTALETKEPS</sequence>